<keyword evidence="2" id="KW-1185">Reference proteome</keyword>
<evidence type="ECO:0000313" key="1">
    <source>
        <dbReference type="EMBL" id="KPL90745.1"/>
    </source>
</evidence>
<dbReference type="Proteomes" id="UP000050277">
    <property type="component" value="Unassembled WGS sequence"/>
</dbReference>
<organism evidence="1 2">
    <name type="scientific">Herpetosiphon geysericola</name>
    <dbReference type="NCBI Taxonomy" id="70996"/>
    <lineage>
        <taxon>Bacteria</taxon>
        <taxon>Bacillati</taxon>
        <taxon>Chloroflexota</taxon>
        <taxon>Chloroflexia</taxon>
        <taxon>Herpetosiphonales</taxon>
        <taxon>Herpetosiphonaceae</taxon>
        <taxon>Herpetosiphon</taxon>
    </lineage>
</organism>
<reference evidence="1 2" key="1">
    <citation type="submission" date="2015-07" db="EMBL/GenBank/DDBJ databases">
        <title>Whole genome sequence of Herpetosiphon geysericola DSM 7119.</title>
        <authorList>
            <person name="Hemp J."/>
            <person name="Ward L.M."/>
            <person name="Pace L.A."/>
            <person name="Fischer W.W."/>
        </authorList>
    </citation>
    <scope>NUCLEOTIDE SEQUENCE [LARGE SCALE GENOMIC DNA]</scope>
    <source>
        <strain evidence="1 2">DSM 7119</strain>
    </source>
</reference>
<protein>
    <submittedName>
        <fullName evidence="1">Uncharacterized protein</fullName>
    </submittedName>
</protein>
<dbReference type="EMBL" id="LGKP01000010">
    <property type="protein sequence ID" value="KPL90745.1"/>
    <property type="molecule type" value="Genomic_DNA"/>
</dbReference>
<sequence length="93" mass="10492">MPAKHRRRRWPIYAEGYRRETLQLAQTSKKKVYAARMLLRDAIGGGLHRTHPDKAELIATRVLVLLAEIETDQVSIARNMEAASIAAEDDPAL</sequence>
<dbReference type="AlphaFoldDB" id="A0A0P6Z183"/>
<evidence type="ECO:0000313" key="2">
    <source>
        <dbReference type="Proteomes" id="UP000050277"/>
    </source>
</evidence>
<comment type="caution">
    <text evidence="1">The sequence shown here is derived from an EMBL/GenBank/DDBJ whole genome shotgun (WGS) entry which is preliminary data.</text>
</comment>
<gene>
    <name evidence="1" type="ORF">SE18_05095</name>
</gene>
<accession>A0A0P6Z183</accession>
<name>A0A0P6Z183_9CHLR</name>
<dbReference type="RefSeq" id="WP_054533343.1">
    <property type="nucleotide sequence ID" value="NZ_LGKP01000010.1"/>
</dbReference>
<dbReference type="STRING" id="70996.SE18_05095"/>
<proteinExistence type="predicted"/>